<feature type="region of interest" description="Disordered" evidence="4">
    <location>
        <begin position="157"/>
        <end position="198"/>
    </location>
</feature>
<dbReference type="PROSITE" id="PS00893">
    <property type="entry name" value="NUDIX_BOX"/>
    <property type="match status" value="1"/>
</dbReference>
<evidence type="ECO:0000256" key="2">
    <source>
        <dbReference type="ARBA" id="ARBA00022801"/>
    </source>
</evidence>
<dbReference type="InterPro" id="IPR000086">
    <property type="entry name" value="NUDIX_hydrolase_dom"/>
</dbReference>
<evidence type="ECO:0000313" key="7">
    <source>
        <dbReference type="Proteomes" id="UP000185511"/>
    </source>
</evidence>
<protein>
    <submittedName>
        <fullName evidence="6">ADP-ribose pyrophosphatase</fullName>
    </submittedName>
</protein>
<name>A0AAC9LFM6_9PSEU</name>
<organism evidence="6 7">
    <name type="scientific">Actinoalloteichus fjordicus</name>
    <dbReference type="NCBI Taxonomy" id="1612552"/>
    <lineage>
        <taxon>Bacteria</taxon>
        <taxon>Bacillati</taxon>
        <taxon>Actinomycetota</taxon>
        <taxon>Actinomycetes</taxon>
        <taxon>Pseudonocardiales</taxon>
        <taxon>Pseudonocardiaceae</taxon>
        <taxon>Actinoalloteichus</taxon>
    </lineage>
</organism>
<dbReference type="PRINTS" id="PR00502">
    <property type="entry name" value="NUDIXFAMILY"/>
</dbReference>
<dbReference type="CDD" id="cd18873">
    <property type="entry name" value="NUDIX_NadM_like"/>
    <property type="match status" value="1"/>
</dbReference>
<comment type="similarity">
    <text evidence="1 3">Belongs to the Nudix hydrolase family.</text>
</comment>
<dbReference type="PANTHER" id="PTHR43736:SF1">
    <property type="entry name" value="DIHYDRONEOPTERIN TRIPHOSPHATE DIPHOSPHATASE"/>
    <property type="match status" value="1"/>
</dbReference>
<keyword evidence="7" id="KW-1185">Reference proteome</keyword>
<dbReference type="InterPro" id="IPR015797">
    <property type="entry name" value="NUDIX_hydrolase-like_dom_sf"/>
</dbReference>
<dbReference type="AlphaFoldDB" id="A0AAC9LFM6"/>
<dbReference type="GO" id="GO:0016787">
    <property type="term" value="F:hydrolase activity"/>
    <property type="evidence" value="ECO:0007669"/>
    <property type="project" value="UniProtKB-KW"/>
</dbReference>
<dbReference type="Proteomes" id="UP000185511">
    <property type="component" value="Chromosome"/>
</dbReference>
<evidence type="ECO:0000256" key="3">
    <source>
        <dbReference type="RuleBase" id="RU003476"/>
    </source>
</evidence>
<gene>
    <name evidence="6" type="ORF">UA74_17075</name>
</gene>
<dbReference type="Gene3D" id="3.90.79.10">
    <property type="entry name" value="Nucleoside Triphosphate Pyrophosphohydrolase"/>
    <property type="match status" value="1"/>
</dbReference>
<dbReference type="PROSITE" id="PS51462">
    <property type="entry name" value="NUDIX"/>
    <property type="match status" value="1"/>
</dbReference>
<dbReference type="EMBL" id="CP016076">
    <property type="protein sequence ID" value="APU15445.1"/>
    <property type="molecule type" value="Genomic_DNA"/>
</dbReference>
<dbReference type="InterPro" id="IPR020084">
    <property type="entry name" value="NUDIX_hydrolase_CS"/>
</dbReference>
<feature type="domain" description="Nudix hydrolase" evidence="5">
    <location>
        <begin position="11"/>
        <end position="145"/>
    </location>
</feature>
<dbReference type="InterPro" id="IPR020476">
    <property type="entry name" value="Nudix_hydrolase"/>
</dbReference>
<accession>A0AAC9LFM6</accession>
<sequence>MNTHCRPKSKAARWTADVVLFTKETGVLSVLVVERAKEPYRAALALPGGFVEPGERPVDAAARELCEETGVLLAADRLQRFGCYGRPGRDPRGPVVSVAHHGYLPGAPPVVGGDDASRAAWVGLPELFAIEELAFDHRDIIGDAVFRRFGWRMPVSVDKGATSPGGGDGRNPAGRGLPGDLRVAPSVVPSEPGNPSHR</sequence>
<dbReference type="KEGG" id="acad:UA74_17075"/>
<proteinExistence type="inferred from homology"/>
<evidence type="ECO:0000256" key="1">
    <source>
        <dbReference type="ARBA" id="ARBA00005582"/>
    </source>
</evidence>
<keyword evidence="2 3" id="KW-0378">Hydrolase</keyword>
<dbReference type="Pfam" id="PF00293">
    <property type="entry name" value="NUDIX"/>
    <property type="match status" value="1"/>
</dbReference>
<reference evidence="7" key="1">
    <citation type="submission" date="2016-06" db="EMBL/GenBank/DDBJ databases">
        <title>Complete genome sequence of Actinoalloteichus fjordicus DSM 46855 (=ADI127-17), type strain of the new species Actinoalloteichus fjordicus.</title>
        <authorList>
            <person name="Ruckert C."/>
            <person name="Nouioui I."/>
            <person name="Willmese J."/>
            <person name="van Wezel G."/>
            <person name="Klenk H.-P."/>
            <person name="Kalinowski J."/>
            <person name="Zotchev S.B."/>
        </authorList>
    </citation>
    <scope>NUCLEOTIDE SEQUENCE [LARGE SCALE GENOMIC DNA]</scope>
    <source>
        <strain evidence="7">ADI127-7</strain>
    </source>
</reference>
<evidence type="ECO:0000259" key="5">
    <source>
        <dbReference type="PROSITE" id="PS51462"/>
    </source>
</evidence>
<dbReference type="SUPFAM" id="SSF55811">
    <property type="entry name" value="Nudix"/>
    <property type="match status" value="1"/>
</dbReference>
<dbReference type="PANTHER" id="PTHR43736">
    <property type="entry name" value="ADP-RIBOSE PYROPHOSPHATASE"/>
    <property type="match status" value="1"/>
</dbReference>
<evidence type="ECO:0000256" key="4">
    <source>
        <dbReference type="SAM" id="MobiDB-lite"/>
    </source>
</evidence>
<evidence type="ECO:0000313" key="6">
    <source>
        <dbReference type="EMBL" id="APU15445.1"/>
    </source>
</evidence>